<feature type="transmembrane region" description="Helical" evidence="5">
    <location>
        <begin position="266"/>
        <end position="287"/>
    </location>
</feature>
<dbReference type="NCBIfam" id="TIGR00367">
    <property type="entry name" value="calcium/sodium antiporter"/>
    <property type="match status" value="1"/>
</dbReference>
<dbReference type="AlphaFoldDB" id="A0A1H3VIR1"/>
<feature type="transmembrane region" description="Helical" evidence="5">
    <location>
        <begin position="33"/>
        <end position="54"/>
    </location>
</feature>
<accession>A0A1H3VIR1</accession>
<feature type="domain" description="Sodium/calcium exchanger membrane region" evidence="6">
    <location>
        <begin position="171"/>
        <end position="311"/>
    </location>
</feature>
<dbReference type="InterPro" id="IPR004837">
    <property type="entry name" value="NaCa_Exmemb"/>
</dbReference>
<keyword evidence="2 5" id="KW-0812">Transmembrane</keyword>
<evidence type="ECO:0000256" key="3">
    <source>
        <dbReference type="ARBA" id="ARBA00022989"/>
    </source>
</evidence>
<sequence length="315" mass="32558">MDLMFTLAGLALLVGAGDALVRGAVALSLKLGVSVLVISLTVVAFGTSAPELFVGVQAALDDADGIVMGNVVGSNIANVLLVLGVPAMISGIETKDCDCRRSWLIMIGASLLFIGLCAVGPLTVWHGLLLLTVLGWMLTDTWRESRNDPTAAADLEELEDVDPTMATWKVAALLAAGVVGLPLGAHLLIEGARGVAMAYGLTEAAVGLTLVAVGTSLPELMTSISAALRREADVAMGNVIGSNIFNILGIMGVSSLVAPISVAPEFLSLDLWVMLAASALIGVCLYPRWRLGRLAGLAFIALYVLFAVAVLGPRI</sequence>
<dbReference type="GO" id="GO:0008273">
    <property type="term" value="F:calcium, potassium:sodium antiporter activity"/>
    <property type="evidence" value="ECO:0007669"/>
    <property type="project" value="TreeGrafter"/>
</dbReference>
<dbReference type="PANTHER" id="PTHR10846:SF8">
    <property type="entry name" value="INNER MEMBRANE PROTEIN YRBG"/>
    <property type="match status" value="1"/>
</dbReference>
<feature type="transmembrane region" description="Helical" evidence="5">
    <location>
        <begin position="170"/>
        <end position="189"/>
    </location>
</feature>
<dbReference type="InterPro" id="IPR044880">
    <property type="entry name" value="NCX_ion-bd_dom_sf"/>
</dbReference>
<evidence type="ECO:0000256" key="2">
    <source>
        <dbReference type="ARBA" id="ARBA00022692"/>
    </source>
</evidence>
<keyword evidence="3 5" id="KW-1133">Transmembrane helix</keyword>
<feature type="transmembrane region" description="Helical" evidence="5">
    <location>
        <begin position="294"/>
        <end position="312"/>
    </location>
</feature>
<comment type="subcellular location">
    <subcellularLocation>
        <location evidence="1">Membrane</location>
        <topology evidence="1">Multi-pass membrane protein</topology>
    </subcellularLocation>
</comment>
<dbReference type="PANTHER" id="PTHR10846">
    <property type="entry name" value="SODIUM/POTASSIUM/CALCIUM EXCHANGER"/>
    <property type="match status" value="1"/>
</dbReference>
<feature type="transmembrane region" description="Helical" evidence="5">
    <location>
        <begin position="66"/>
        <end position="91"/>
    </location>
</feature>
<feature type="transmembrane region" description="Helical" evidence="5">
    <location>
        <begin position="238"/>
        <end position="260"/>
    </location>
</feature>
<dbReference type="GO" id="GO:0005886">
    <property type="term" value="C:plasma membrane"/>
    <property type="evidence" value="ECO:0007669"/>
    <property type="project" value="TreeGrafter"/>
</dbReference>
<evidence type="ECO:0000313" key="8">
    <source>
        <dbReference type="Proteomes" id="UP000198703"/>
    </source>
</evidence>
<dbReference type="OrthoDB" id="9794225at2"/>
<evidence type="ECO:0000256" key="4">
    <source>
        <dbReference type="ARBA" id="ARBA00023136"/>
    </source>
</evidence>
<feature type="domain" description="Sodium/calcium exchanger membrane region" evidence="6">
    <location>
        <begin position="5"/>
        <end position="134"/>
    </location>
</feature>
<evidence type="ECO:0000313" key="7">
    <source>
        <dbReference type="EMBL" id="SDZ74134.1"/>
    </source>
</evidence>
<reference evidence="7 8" key="1">
    <citation type="submission" date="2016-10" db="EMBL/GenBank/DDBJ databases">
        <authorList>
            <person name="de Groot N.N."/>
        </authorList>
    </citation>
    <scope>NUCLEOTIDE SEQUENCE [LARGE SCALE GENOMIC DNA]</scope>
    <source>
        <strain evidence="7 8">DSM 15345</strain>
    </source>
</reference>
<dbReference type="RefSeq" id="WP_093247531.1">
    <property type="nucleotide sequence ID" value="NZ_FNQM01000001.1"/>
</dbReference>
<dbReference type="Pfam" id="PF01699">
    <property type="entry name" value="Na_Ca_ex"/>
    <property type="match status" value="2"/>
</dbReference>
<evidence type="ECO:0000256" key="5">
    <source>
        <dbReference type="SAM" id="Phobius"/>
    </source>
</evidence>
<evidence type="ECO:0000259" key="6">
    <source>
        <dbReference type="Pfam" id="PF01699"/>
    </source>
</evidence>
<evidence type="ECO:0000256" key="1">
    <source>
        <dbReference type="ARBA" id="ARBA00004141"/>
    </source>
</evidence>
<keyword evidence="8" id="KW-1185">Reference proteome</keyword>
<proteinExistence type="predicted"/>
<gene>
    <name evidence="7" type="ORF">SAMN05444370_10197</name>
</gene>
<feature type="transmembrane region" description="Helical" evidence="5">
    <location>
        <begin position="103"/>
        <end position="136"/>
    </location>
</feature>
<dbReference type="Gene3D" id="1.20.1420.30">
    <property type="entry name" value="NCX, central ion-binding region"/>
    <property type="match status" value="1"/>
</dbReference>
<dbReference type="STRING" id="89524.SAMN05444370_10197"/>
<name>A0A1H3VIR1_9RHOB</name>
<protein>
    <submittedName>
        <fullName evidence="7">Cation:H+ antiporter</fullName>
    </submittedName>
</protein>
<keyword evidence="4 5" id="KW-0472">Membrane</keyword>
<dbReference type="Proteomes" id="UP000198703">
    <property type="component" value="Unassembled WGS sequence"/>
</dbReference>
<dbReference type="InterPro" id="IPR004481">
    <property type="entry name" value="K/Na/Ca-exchanger"/>
</dbReference>
<dbReference type="GO" id="GO:0006874">
    <property type="term" value="P:intracellular calcium ion homeostasis"/>
    <property type="evidence" value="ECO:0007669"/>
    <property type="project" value="TreeGrafter"/>
</dbReference>
<dbReference type="EMBL" id="FNQM01000001">
    <property type="protein sequence ID" value="SDZ74134.1"/>
    <property type="molecule type" value="Genomic_DNA"/>
</dbReference>
<organism evidence="7 8">
    <name type="scientific">Rubrimonas cliftonensis</name>
    <dbReference type="NCBI Taxonomy" id="89524"/>
    <lineage>
        <taxon>Bacteria</taxon>
        <taxon>Pseudomonadati</taxon>
        <taxon>Pseudomonadota</taxon>
        <taxon>Alphaproteobacteria</taxon>
        <taxon>Rhodobacterales</taxon>
        <taxon>Paracoccaceae</taxon>
        <taxon>Rubrimonas</taxon>
    </lineage>
</organism>
<dbReference type="GO" id="GO:0005262">
    <property type="term" value="F:calcium channel activity"/>
    <property type="evidence" value="ECO:0007669"/>
    <property type="project" value="TreeGrafter"/>
</dbReference>